<keyword evidence="2" id="KW-1185">Reference proteome</keyword>
<dbReference type="Proteomes" id="UP000076761">
    <property type="component" value="Unassembled WGS sequence"/>
</dbReference>
<name>A0A165R4A1_9AGAM</name>
<dbReference type="OrthoDB" id="10264196at2759"/>
<protein>
    <submittedName>
        <fullName evidence="1">Uncharacterized protein</fullName>
    </submittedName>
</protein>
<proteinExistence type="predicted"/>
<dbReference type="STRING" id="1314782.A0A165R4A1"/>
<evidence type="ECO:0000313" key="1">
    <source>
        <dbReference type="EMBL" id="KZT23284.1"/>
    </source>
</evidence>
<dbReference type="EMBL" id="KV425586">
    <property type="protein sequence ID" value="KZT23284.1"/>
    <property type="molecule type" value="Genomic_DNA"/>
</dbReference>
<dbReference type="SUPFAM" id="SSF51419">
    <property type="entry name" value="PLP-binding barrel"/>
    <property type="match status" value="1"/>
</dbReference>
<reference evidence="1 2" key="1">
    <citation type="journal article" date="2016" name="Mol. Biol. Evol.">
        <title>Comparative Genomics of Early-Diverging Mushroom-Forming Fungi Provides Insights into the Origins of Lignocellulose Decay Capabilities.</title>
        <authorList>
            <person name="Nagy L.G."/>
            <person name="Riley R."/>
            <person name="Tritt A."/>
            <person name="Adam C."/>
            <person name="Daum C."/>
            <person name="Floudas D."/>
            <person name="Sun H."/>
            <person name="Yadav J.S."/>
            <person name="Pangilinan J."/>
            <person name="Larsson K.H."/>
            <person name="Matsuura K."/>
            <person name="Barry K."/>
            <person name="Labutti K."/>
            <person name="Kuo R."/>
            <person name="Ohm R.A."/>
            <person name="Bhattacharya S.S."/>
            <person name="Shirouzu T."/>
            <person name="Yoshinaga Y."/>
            <person name="Martin F.M."/>
            <person name="Grigoriev I.V."/>
            <person name="Hibbett D.S."/>
        </authorList>
    </citation>
    <scope>NUCLEOTIDE SEQUENCE [LARGE SCALE GENOMIC DNA]</scope>
    <source>
        <strain evidence="1 2">HHB14362 ss-1</strain>
    </source>
</reference>
<sequence>MEHIPDKFQKITRVVFIVLLDLSDNARVAHGMPPSKALELMILGSLAELLYVKEAGESRDFETHVGVRDELEEKLREGEGLKWEDSDERLVLSMEMSSDLEAAIRARSGMVRVGSHVLEKGGKRASQELCDRLLLVSMCLTQ</sequence>
<evidence type="ECO:0000313" key="2">
    <source>
        <dbReference type="Proteomes" id="UP000076761"/>
    </source>
</evidence>
<gene>
    <name evidence="1" type="ORF">NEOLEDRAFT_1136593</name>
</gene>
<organism evidence="1 2">
    <name type="scientific">Neolentinus lepideus HHB14362 ss-1</name>
    <dbReference type="NCBI Taxonomy" id="1314782"/>
    <lineage>
        <taxon>Eukaryota</taxon>
        <taxon>Fungi</taxon>
        <taxon>Dikarya</taxon>
        <taxon>Basidiomycota</taxon>
        <taxon>Agaricomycotina</taxon>
        <taxon>Agaricomycetes</taxon>
        <taxon>Gloeophyllales</taxon>
        <taxon>Gloeophyllaceae</taxon>
        <taxon>Neolentinus</taxon>
    </lineage>
</organism>
<dbReference type="AlphaFoldDB" id="A0A165R4A1"/>
<accession>A0A165R4A1</accession>
<dbReference type="InterPro" id="IPR029066">
    <property type="entry name" value="PLP-binding_barrel"/>
</dbReference>
<dbReference type="InParanoid" id="A0A165R4A1"/>
<dbReference type="Gene3D" id="3.20.20.10">
    <property type="entry name" value="Alanine racemase"/>
    <property type="match status" value="1"/>
</dbReference>